<dbReference type="SMART" id="SM00822">
    <property type="entry name" value="PKS_KR"/>
    <property type="match status" value="1"/>
</dbReference>
<reference evidence="5 6" key="1">
    <citation type="submission" date="2018-04" db="EMBL/GenBank/DDBJ databases">
        <title>Adhaeribacter sp. HMF7616 genome sequencing and assembly.</title>
        <authorList>
            <person name="Kang H."/>
            <person name="Kang J."/>
            <person name="Cha I."/>
            <person name="Kim H."/>
            <person name="Joh K."/>
        </authorList>
    </citation>
    <scope>NUCLEOTIDE SEQUENCE [LARGE SCALE GENOMIC DNA]</scope>
    <source>
        <strain evidence="5 6">HMF7616</strain>
    </source>
</reference>
<dbReference type="PIRSF" id="PIRSF000126">
    <property type="entry name" value="11-beta-HSD1"/>
    <property type="match status" value="1"/>
</dbReference>
<dbReference type="PRINTS" id="PR00081">
    <property type="entry name" value="GDHRDH"/>
</dbReference>
<dbReference type="OrthoDB" id="9808814at2"/>
<evidence type="ECO:0000313" key="5">
    <source>
        <dbReference type="EMBL" id="RDC64715.1"/>
    </source>
</evidence>
<dbReference type="InterPro" id="IPR002347">
    <property type="entry name" value="SDR_fam"/>
</dbReference>
<accession>A0A369QM29</accession>
<dbReference type="AlphaFoldDB" id="A0A369QM29"/>
<dbReference type="EMBL" id="QASA01000001">
    <property type="protein sequence ID" value="RDC64715.1"/>
    <property type="molecule type" value="Genomic_DNA"/>
</dbReference>
<dbReference type="SUPFAM" id="SSF51735">
    <property type="entry name" value="NAD(P)-binding Rossmann-fold domains"/>
    <property type="match status" value="1"/>
</dbReference>
<organism evidence="5 6">
    <name type="scientific">Adhaeribacter pallidiroseus</name>
    <dbReference type="NCBI Taxonomy" id="2072847"/>
    <lineage>
        <taxon>Bacteria</taxon>
        <taxon>Pseudomonadati</taxon>
        <taxon>Bacteroidota</taxon>
        <taxon>Cytophagia</taxon>
        <taxon>Cytophagales</taxon>
        <taxon>Hymenobacteraceae</taxon>
        <taxon>Adhaeribacter</taxon>
    </lineage>
</organism>
<evidence type="ECO:0000256" key="3">
    <source>
        <dbReference type="RuleBase" id="RU000363"/>
    </source>
</evidence>
<dbReference type="Proteomes" id="UP000253919">
    <property type="component" value="Unassembled WGS sequence"/>
</dbReference>
<keyword evidence="6" id="KW-1185">Reference proteome</keyword>
<comment type="similarity">
    <text evidence="1 3">Belongs to the short-chain dehydrogenases/reductases (SDR) family.</text>
</comment>
<dbReference type="InterPro" id="IPR036291">
    <property type="entry name" value="NAD(P)-bd_dom_sf"/>
</dbReference>
<proteinExistence type="inferred from homology"/>
<gene>
    <name evidence="5" type="ORF">AHMF7616_03331</name>
</gene>
<dbReference type="PANTHER" id="PTHR44196:SF2">
    <property type="entry name" value="SHORT-CHAIN DEHYDROGENASE-RELATED"/>
    <property type="match status" value="1"/>
</dbReference>
<protein>
    <submittedName>
        <fullName evidence="5">Very-long-chain 3-oxoacyl-CoA reductase-A</fullName>
    </submittedName>
</protein>
<comment type="caution">
    <text evidence="5">The sequence shown here is derived from an EMBL/GenBank/DDBJ whole genome shotgun (WGS) entry which is preliminary data.</text>
</comment>
<sequence>MKTALITGASGGIGYELAKQFARHQHNLVLVARSEAKLNQLADEIRSAYNVQVLVLAQDLGQPQAVSKIQARLQAENITVEYLVNNAGFGDFGFFVETDWAKEEQMINLNIMALTHFTKVFTQQMVQRRSGRILNVASTAAFQAGPLMAVYFATKAYVLSFSEAIANELQGTGVTVTALCPGPTESGFLQAAALEESKLFKGKKLASSAEVAAYGYQALMAGKTVAIHGTRNWLLANTSRFIPRKLAAAFVRRNVQAE</sequence>
<feature type="domain" description="Ketoreductase" evidence="4">
    <location>
        <begin position="2"/>
        <end position="186"/>
    </location>
</feature>
<dbReference type="RefSeq" id="WP_115373830.1">
    <property type="nucleotide sequence ID" value="NZ_QASA01000001.1"/>
</dbReference>
<evidence type="ECO:0000256" key="1">
    <source>
        <dbReference type="ARBA" id="ARBA00006484"/>
    </source>
</evidence>
<evidence type="ECO:0000259" key="4">
    <source>
        <dbReference type="SMART" id="SM00822"/>
    </source>
</evidence>
<dbReference type="Pfam" id="PF00106">
    <property type="entry name" value="adh_short"/>
    <property type="match status" value="1"/>
</dbReference>
<name>A0A369QM29_9BACT</name>
<dbReference type="InterPro" id="IPR057326">
    <property type="entry name" value="KR_dom"/>
</dbReference>
<keyword evidence="2" id="KW-0560">Oxidoreductase</keyword>
<dbReference type="GO" id="GO:0016491">
    <property type="term" value="F:oxidoreductase activity"/>
    <property type="evidence" value="ECO:0007669"/>
    <property type="project" value="UniProtKB-KW"/>
</dbReference>
<dbReference type="GO" id="GO:0016020">
    <property type="term" value="C:membrane"/>
    <property type="evidence" value="ECO:0007669"/>
    <property type="project" value="TreeGrafter"/>
</dbReference>
<evidence type="ECO:0000313" key="6">
    <source>
        <dbReference type="Proteomes" id="UP000253919"/>
    </source>
</evidence>
<dbReference type="Gene3D" id="3.40.50.720">
    <property type="entry name" value="NAD(P)-binding Rossmann-like Domain"/>
    <property type="match status" value="1"/>
</dbReference>
<dbReference type="PRINTS" id="PR00080">
    <property type="entry name" value="SDRFAMILY"/>
</dbReference>
<dbReference type="PANTHER" id="PTHR44196">
    <property type="entry name" value="DEHYDROGENASE/REDUCTASE SDR FAMILY MEMBER 7B"/>
    <property type="match status" value="1"/>
</dbReference>
<evidence type="ECO:0000256" key="2">
    <source>
        <dbReference type="ARBA" id="ARBA00023002"/>
    </source>
</evidence>